<keyword evidence="2" id="KW-1185">Reference proteome</keyword>
<dbReference type="EMBL" id="JAQQKW010000002">
    <property type="protein sequence ID" value="MDC7693627.1"/>
    <property type="molecule type" value="Genomic_DNA"/>
</dbReference>
<gene>
    <name evidence="1" type="ORF">PQU94_04955</name>
</gene>
<evidence type="ECO:0000313" key="2">
    <source>
        <dbReference type="Proteomes" id="UP001216595"/>
    </source>
</evidence>
<accession>A0ABT5ICA4</accession>
<comment type="caution">
    <text evidence="1">The sequence shown here is derived from an EMBL/GenBank/DDBJ whole genome shotgun (WGS) entry which is preliminary data.</text>
</comment>
<protein>
    <submittedName>
        <fullName evidence="1">Uncharacterized protein</fullName>
    </submittedName>
</protein>
<dbReference type="Proteomes" id="UP001216595">
    <property type="component" value="Unassembled WGS sequence"/>
</dbReference>
<proteinExistence type="predicted"/>
<dbReference type="RefSeq" id="WP_272740381.1">
    <property type="nucleotide sequence ID" value="NZ_JAQQKW010000002.1"/>
</dbReference>
<evidence type="ECO:0000313" key="1">
    <source>
        <dbReference type="EMBL" id="MDC7693627.1"/>
    </source>
</evidence>
<reference evidence="1 2" key="1">
    <citation type="submission" date="2023-01" db="EMBL/GenBank/DDBJ databases">
        <title>Novel species of the genus Asticcacaulis isolated from rivers.</title>
        <authorList>
            <person name="Lu H."/>
        </authorList>
    </citation>
    <scope>NUCLEOTIDE SEQUENCE [LARGE SCALE GENOMIC DNA]</scope>
    <source>
        <strain evidence="1 2">DXS10W</strain>
    </source>
</reference>
<organism evidence="1 2">
    <name type="scientific">Asticcacaulis currens</name>
    <dbReference type="NCBI Taxonomy" id="2984210"/>
    <lineage>
        <taxon>Bacteria</taxon>
        <taxon>Pseudomonadati</taxon>
        <taxon>Pseudomonadota</taxon>
        <taxon>Alphaproteobacteria</taxon>
        <taxon>Caulobacterales</taxon>
        <taxon>Caulobacteraceae</taxon>
        <taxon>Asticcacaulis</taxon>
    </lineage>
</organism>
<sequence length="122" mass="13445">MTPFPTSDKLTFLLQGDAWITQIILNAHTLTFRMANGCRIESAQTLIYVAADGSHTVHNKPWRDEQPVRFHNLLEKPLLGVTTSGLLMSLSFEGGHQLIITSDPAPYEAGAVLDPDGTGFYF</sequence>
<name>A0ABT5ICA4_9CAUL</name>